<dbReference type="Proteomes" id="UP000593594">
    <property type="component" value="Chromosome"/>
</dbReference>
<protein>
    <submittedName>
        <fullName evidence="2">Uncharacterized protein</fullName>
    </submittedName>
</protein>
<dbReference type="EMBL" id="CP058214">
    <property type="protein sequence ID" value="QPC43812.1"/>
    <property type="molecule type" value="Genomic_DNA"/>
</dbReference>
<feature type="compositionally biased region" description="Basic and acidic residues" evidence="1">
    <location>
        <begin position="1"/>
        <end position="10"/>
    </location>
</feature>
<gene>
    <name evidence="2" type="ORF">HW532_14625</name>
</gene>
<sequence length="63" mass="7260">MTATTTEDRKRKPQKPKGKAERKLDERLEGTFPASDPLDLTPRPSDEDAADGDKRRHDRKKDR</sequence>
<keyword evidence="3" id="KW-1185">Reference proteome</keyword>
<accession>A0A7S8HCK1</accession>
<feature type="compositionally biased region" description="Basic and acidic residues" evidence="1">
    <location>
        <begin position="18"/>
        <end position="29"/>
    </location>
</feature>
<evidence type="ECO:0000256" key="1">
    <source>
        <dbReference type="SAM" id="MobiDB-lite"/>
    </source>
</evidence>
<dbReference type="KEGG" id="kmn:HW532_14625"/>
<evidence type="ECO:0000313" key="2">
    <source>
        <dbReference type="EMBL" id="QPC43812.1"/>
    </source>
</evidence>
<name>A0A7S8HCK1_9HYPH</name>
<reference evidence="2 3" key="1">
    <citation type="submission" date="2020-06" db="EMBL/GenBank/DDBJ databases">
        <title>Genome sequence of 2 isolates from Red Sea Mangroves.</title>
        <authorList>
            <person name="Sefrji F."/>
            <person name="Michoud G."/>
            <person name="Merlino G."/>
            <person name="Daffonchio D."/>
        </authorList>
    </citation>
    <scope>NUCLEOTIDE SEQUENCE [LARGE SCALE GENOMIC DNA]</scope>
    <source>
        <strain evidence="2 3">R1DC25</strain>
    </source>
</reference>
<organism evidence="2 3">
    <name type="scientific">Kaustia mangrovi</name>
    <dbReference type="NCBI Taxonomy" id="2593653"/>
    <lineage>
        <taxon>Bacteria</taxon>
        <taxon>Pseudomonadati</taxon>
        <taxon>Pseudomonadota</taxon>
        <taxon>Alphaproteobacteria</taxon>
        <taxon>Hyphomicrobiales</taxon>
        <taxon>Parvibaculaceae</taxon>
        <taxon>Kaustia</taxon>
    </lineage>
</organism>
<proteinExistence type="predicted"/>
<feature type="region of interest" description="Disordered" evidence="1">
    <location>
        <begin position="1"/>
        <end position="63"/>
    </location>
</feature>
<dbReference type="AlphaFoldDB" id="A0A7S8HCK1"/>
<evidence type="ECO:0000313" key="3">
    <source>
        <dbReference type="Proteomes" id="UP000593594"/>
    </source>
</evidence>
<dbReference type="RefSeq" id="WP_213161175.1">
    <property type="nucleotide sequence ID" value="NZ_CP058214.1"/>
</dbReference>